<comment type="caution">
    <text evidence="7">The sequence shown here is derived from an EMBL/GenBank/DDBJ whole genome shotgun (WGS) entry which is preliminary data.</text>
</comment>
<dbReference type="Gene3D" id="3.90.226.10">
    <property type="entry name" value="2-enoyl-CoA Hydratase, Chain A, domain 1"/>
    <property type="match status" value="1"/>
</dbReference>
<keyword evidence="3" id="KW-0479">Metal-binding</keyword>
<sequence length="108" mass="12799">RKYAILPVKEKREIKKDLWEKCDGCSRVIYKKILMENLKVCPRCEHHFRLTARERINFTLDEGSFRESNQHIFSVDPLDFRSKQSYREKLKEAREKTGLPEAVVTGEG</sequence>
<evidence type="ECO:0000256" key="2">
    <source>
        <dbReference type="ARBA" id="ARBA00022679"/>
    </source>
</evidence>
<evidence type="ECO:0000259" key="6">
    <source>
        <dbReference type="PROSITE" id="PS50980"/>
    </source>
</evidence>
<evidence type="ECO:0000313" key="7">
    <source>
        <dbReference type="EMBL" id="GAI18969.1"/>
    </source>
</evidence>
<dbReference type="GO" id="GO:0005737">
    <property type="term" value="C:cytoplasm"/>
    <property type="evidence" value="ECO:0007669"/>
    <property type="project" value="UniProtKB-SubCell"/>
</dbReference>
<comment type="subcellular location">
    <subcellularLocation>
        <location evidence="1">Cytoplasm</location>
    </subcellularLocation>
</comment>
<keyword evidence="4" id="KW-0863">Zinc-finger</keyword>
<dbReference type="GO" id="GO:0006633">
    <property type="term" value="P:fatty acid biosynthetic process"/>
    <property type="evidence" value="ECO:0007669"/>
    <property type="project" value="TreeGrafter"/>
</dbReference>
<accession>X1NJX5</accession>
<keyword evidence="5" id="KW-0862">Zinc</keyword>
<evidence type="ECO:0000256" key="5">
    <source>
        <dbReference type="ARBA" id="ARBA00022833"/>
    </source>
</evidence>
<dbReference type="GO" id="GO:0003989">
    <property type="term" value="F:acetyl-CoA carboxylase activity"/>
    <property type="evidence" value="ECO:0007669"/>
    <property type="project" value="TreeGrafter"/>
</dbReference>
<reference evidence="7" key="1">
    <citation type="journal article" date="2014" name="Front. Microbiol.">
        <title>High frequency of phylogenetically diverse reductive dehalogenase-homologous genes in deep subseafloor sedimentary metagenomes.</title>
        <authorList>
            <person name="Kawai M."/>
            <person name="Futagami T."/>
            <person name="Toyoda A."/>
            <person name="Takaki Y."/>
            <person name="Nishi S."/>
            <person name="Hori S."/>
            <person name="Arai W."/>
            <person name="Tsubouchi T."/>
            <person name="Morono Y."/>
            <person name="Uchiyama I."/>
            <person name="Ito T."/>
            <person name="Fujiyama A."/>
            <person name="Inagaki F."/>
            <person name="Takami H."/>
        </authorList>
    </citation>
    <scope>NUCLEOTIDE SEQUENCE</scope>
    <source>
        <strain evidence="7">Expedition CK06-06</strain>
    </source>
</reference>
<dbReference type="SUPFAM" id="SSF52096">
    <property type="entry name" value="ClpP/crotonase"/>
    <property type="match status" value="1"/>
</dbReference>
<dbReference type="Pfam" id="PF17848">
    <property type="entry name" value="Zn_ribbon_ACC"/>
    <property type="match status" value="1"/>
</dbReference>
<dbReference type="GO" id="GO:0008270">
    <property type="term" value="F:zinc ion binding"/>
    <property type="evidence" value="ECO:0007669"/>
    <property type="project" value="UniProtKB-KW"/>
</dbReference>
<dbReference type="GO" id="GO:2001295">
    <property type="term" value="P:malonyl-CoA biosynthetic process"/>
    <property type="evidence" value="ECO:0007669"/>
    <property type="project" value="TreeGrafter"/>
</dbReference>
<evidence type="ECO:0000256" key="4">
    <source>
        <dbReference type="ARBA" id="ARBA00022771"/>
    </source>
</evidence>
<dbReference type="InterPro" id="IPR011762">
    <property type="entry name" value="COA_CT_N"/>
</dbReference>
<dbReference type="InterPro" id="IPR041010">
    <property type="entry name" value="Znf-ACC"/>
</dbReference>
<keyword evidence="2" id="KW-0808">Transferase</keyword>
<protein>
    <recommendedName>
        <fullName evidence="6">CoA carboxyltransferase N-terminal domain-containing protein</fullName>
    </recommendedName>
</protein>
<gene>
    <name evidence="7" type="ORF">S06H3_32943</name>
</gene>
<name>X1NJX5_9ZZZZ</name>
<organism evidence="7">
    <name type="scientific">marine sediment metagenome</name>
    <dbReference type="NCBI Taxonomy" id="412755"/>
    <lineage>
        <taxon>unclassified sequences</taxon>
        <taxon>metagenomes</taxon>
        <taxon>ecological metagenomes</taxon>
    </lineage>
</organism>
<evidence type="ECO:0000256" key="3">
    <source>
        <dbReference type="ARBA" id="ARBA00022723"/>
    </source>
</evidence>
<dbReference type="InterPro" id="IPR029045">
    <property type="entry name" value="ClpP/crotonase-like_dom_sf"/>
</dbReference>
<dbReference type="PROSITE" id="PS50980">
    <property type="entry name" value="COA_CT_NTER"/>
    <property type="match status" value="1"/>
</dbReference>
<proteinExistence type="predicted"/>
<dbReference type="AlphaFoldDB" id="X1NJX5"/>
<dbReference type="PANTHER" id="PTHR42995">
    <property type="entry name" value="ACETYL-COENZYME A CARBOXYLASE CARBOXYL TRANSFERASE SUBUNIT BETA, CHLOROPLASTIC"/>
    <property type="match status" value="1"/>
</dbReference>
<feature type="non-terminal residue" evidence="7">
    <location>
        <position position="1"/>
    </location>
</feature>
<evidence type="ECO:0000256" key="1">
    <source>
        <dbReference type="ARBA" id="ARBA00004496"/>
    </source>
</evidence>
<feature type="domain" description="CoA carboxyltransferase N-terminal" evidence="6">
    <location>
        <begin position="18"/>
        <end position="108"/>
    </location>
</feature>
<dbReference type="EMBL" id="BARV01019623">
    <property type="protein sequence ID" value="GAI18969.1"/>
    <property type="molecule type" value="Genomic_DNA"/>
</dbReference>
<dbReference type="PANTHER" id="PTHR42995:SF5">
    <property type="entry name" value="ACETYL-COENZYME A CARBOXYLASE CARBOXYL TRANSFERASE SUBUNIT BETA, CHLOROPLASTIC"/>
    <property type="match status" value="1"/>
</dbReference>
<dbReference type="GO" id="GO:0016740">
    <property type="term" value="F:transferase activity"/>
    <property type="evidence" value="ECO:0007669"/>
    <property type="project" value="UniProtKB-KW"/>
</dbReference>